<keyword evidence="3" id="KW-1185">Reference proteome</keyword>
<protein>
    <submittedName>
        <fullName evidence="2">Uncharacterized protein</fullName>
    </submittedName>
</protein>
<dbReference type="Proteomes" id="UP000017559">
    <property type="component" value="Unassembled WGS sequence"/>
</dbReference>
<organism evidence="2 3">
    <name type="scientific">Moniliophthora roreri (strain MCA 2997)</name>
    <name type="common">Cocoa frosty pod rot fungus</name>
    <name type="synonym">Crinipellis roreri</name>
    <dbReference type="NCBI Taxonomy" id="1381753"/>
    <lineage>
        <taxon>Eukaryota</taxon>
        <taxon>Fungi</taxon>
        <taxon>Dikarya</taxon>
        <taxon>Basidiomycota</taxon>
        <taxon>Agaricomycotina</taxon>
        <taxon>Agaricomycetes</taxon>
        <taxon>Agaricomycetidae</taxon>
        <taxon>Agaricales</taxon>
        <taxon>Marasmiineae</taxon>
        <taxon>Marasmiaceae</taxon>
        <taxon>Moniliophthora</taxon>
    </lineage>
</organism>
<evidence type="ECO:0000313" key="3">
    <source>
        <dbReference type="Proteomes" id="UP000017559"/>
    </source>
</evidence>
<name>V2XRR2_MONRO</name>
<dbReference type="HOGENOM" id="CLU_436838_0_0_1"/>
<feature type="compositionally biased region" description="Low complexity" evidence="1">
    <location>
        <begin position="574"/>
        <end position="583"/>
    </location>
</feature>
<reference evidence="2 3" key="1">
    <citation type="journal article" date="2014" name="BMC Genomics">
        <title>Genome and secretome analysis of the hemibiotrophic fungal pathogen, Moniliophthora roreri, which causes frosty pod rot disease of cacao: mechanisms of the biotrophic and necrotrophic phases.</title>
        <authorList>
            <person name="Meinhardt L.W."/>
            <person name="Costa G.G.L."/>
            <person name="Thomazella D.P.T."/>
            <person name="Teixeira P.J.P.L."/>
            <person name="Carazzolle M.F."/>
            <person name="Schuster S.C."/>
            <person name="Carlson J.E."/>
            <person name="Guiltinan M.J."/>
            <person name="Mieczkowski P."/>
            <person name="Farmer A."/>
            <person name="Ramaraj T."/>
            <person name="Crozier J."/>
            <person name="Davis R.E."/>
            <person name="Shao J."/>
            <person name="Melnick R.L."/>
            <person name="Pereira G.A.G."/>
            <person name="Bailey B.A."/>
        </authorList>
    </citation>
    <scope>NUCLEOTIDE SEQUENCE [LARGE SCALE GENOMIC DNA]</scope>
    <source>
        <strain evidence="2 3">MCA 2997</strain>
    </source>
</reference>
<sequence>MRFTILKKWLPHRRTKSDSFMHFSTAPATSIFTQPASAGIVHSTAEVGKEVQPNLCSVLPRPPMLSPLIFAISSLETPSSLPLPTALPCTALPLPLSPLPKKTPANAAVQLETLRKRLYTLEEEKYELETFVESLQTRTRLEQVHLQGIKCNSQASRLDISIIAEKNRFYKMGRETIAYERVNRQREAFAEALVDFRIAELVETGMEIEMLEEVIVEAIRKASEDELSVWASIISAVVGPLAPENYVSAINMSLEARKELRSVRKIARFWKRSAQQQGSPTDVVTPSASTLSQVKEPLSLDRQKAMEQLQSQKKGVSNIDNTRTRMSTALPYLLPSSESRTNLPPLASQTFRGELFAVHPHNSLFSSSSPKHLRLEPQRLGLEITRTISMKERPSASVLQPIENGRPYSGIEHTPDNPSVEPAAEASTGLQVSLLQAERALHSFERICNTFSSSNFSSLNATGEQETDVLEAASQDVNDVTLINPSTSTSNTNTSLAVQSGAEIAAGAADKLDERKPGAKEERNILKADEDATVSTPPKTSIPILRSLSRQFSFTSPSNNLSPPHRLSARKVSPRLLSPSPSRGCSAAPDNSPLTSRASPTMRFKPVAPLHIVKKNKSRPLKPFRV</sequence>
<proteinExistence type="predicted"/>
<accession>V2XRR2</accession>
<evidence type="ECO:0000256" key="1">
    <source>
        <dbReference type="SAM" id="MobiDB-lite"/>
    </source>
</evidence>
<dbReference type="STRING" id="1381753.V2XRR2"/>
<feature type="compositionally biased region" description="Basic residues" evidence="1">
    <location>
        <begin position="612"/>
        <end position="626"/>
    </location>
</feature>
<dbReference type="OrthoDB" id="2798624at2759"/>
<comment type="caution">
    <text evidence="2">The sequence shown here is derived from an EMBL/GenBank/DDBJ whole genome shotgun (WGS) entry which is preliminary data.</text>
</comment>
<dbReference type="EMBL" id="AWSO01000047">
    <property type="protein sequence ID" value="ESK96437.1"/>
    <property type="molecule type" value="Genomic_DNA"/>
</dbReference>
<dbReference type="AlphaFoldDB" id="V2XRR2"/>
<evidence type="ECO:0000313" key="2">
    <source>
        <dbReference type="EMBL" id="ESK96437.1"/>
    </source>
</evidence>
<gene>
    <name evidence="2" type="ORF">Moror_6945</name>
</gene>
<feature type="region of interest" description="Disordered" evidence="1">
    <location>
        <begin position="574"/>
        <end position="626"/>
    </location>
</feature>
<dbReference type="KEGG" id="mrr:Moror_6945"/>